<dbReference type="EMBL" id="VEVO01000002">
    <property type="protein sequence ID" value="KAF0044912.1"/>
    <property type="molecule type" value="Genomic_DNA"/>
</dbReference>
<evidence type="ECO:0000313" key="3">
    <source>
        <dbReference type="Proteomes" id="UP000438429"/>
    </source>
</evidence>
<comment type="caution">
    <text evidence="2">The sequence shown here is derived from an EMBL/GenBank/DDBJ whole genome shotgun (WGS) entry which is preliminary data.</text>
</comment>
<accession>A0A6A4TS87</accession>
<gene>
    <name evidence="2" type="ORF">F2P81_001441</name>
</gene>
<feature type="compositionally biased region" description="Polar residues" evidence="1">
    <location>
        <begin position="92"/>
        <end position="104"/>
    </location>
</feature>
<reference evidence="2 3" key="1">
    <citation type="submission" date="2019-06" db="EMBL/GenBank/DDBJ databases">
        <title>Draft genomes of female and male turbot (Scophthalmus maximus).</title>
        <authorList>
            <person name="Xu H."/>
            <person name="Xu X.-W."/>
            <person name="Shao C."/>
            <person name="Chen S."/>
        </authorList>
    </citation>
    <scope>NUCLEOTIDE SEQUENCE [LARGE SCALE GENOMIC DNA]</scope>
    <source>
        <strain evidence="2">Ysfricsl-2016a</strain>
        <tissue evidence="2">Blood</tissue>
    </source>
</reference>
<feature type="region of interest" description="Disordered" evidence="1">
    <location>
        <begin position="83"/>
        <end position="104"/>
    </location>
</feature>
<dbReference type="Proteomes" id="UP000438429">
    <property type="component" value="Unassembled WGS sequence"/>
</dbReference>
<evidence type="ECO:0000256" key="1">
    <source>
        <dbReference type="SAM" id="MobiDB-lite"/>
    </source>
</evidence>
<dbReference type="AlphaFoldDB" id="A0A6A4TS87"/>
<sequence length="104" mass="11252">MFIKGFDQKLVYVLREADISPLGFVVSSNSAQEILCLNTDSLQLVRTTHTKTSFDSLCSPQLIMEDQGLSRLAQTIQLLVSPADGSQRAPKQETSGAHGSAQGQ</sequence>
<protein>
    <submittedName>
        <fullName evidence="2">Uncharacterized protein</fullName>
    </submittedName>
</protein>
<evidence type="ECO:0000313" key="2">
    <source>
        <dbReference type="EMBL" id="KAF0044912.1"/>
    </source>
</evidence>
<name>A0A6A4TS87_SCOMX</name>
<organism evidence="2 3">
    <name type="scientific">Scophthalmus maximus</name>
    <name type="common">Turbot</name>
    <name type="synonym">Psetta maxima</name>
    <dbReference type="NCBI Taxonomy" id="52904"/>
    <lineage>
        <taxon>Eukaryota</taxon>
        <taxon>Metazoa</taxon>
        <taxon>Chordata</taxon>
        <taxon>Craniata</taxon>
        <taxon>Vertebrata</taxon>
        <taxon>Euteleostomi</taxon>
        <taxon>Actinopterygii</taxon>
        <taxon>Neopterygii</taxon>
        <taxon>Teleostei</taxon>
        <taxon>Neoteleostei</taxon>
        <taxon>Acanthomorphata</taxon>
        <taxon>Carangaria</taxon>
        <taxon>Pleuronectiformes</taxon>
        <taxon>Pleuronectoidei</taxon>
        <taxon>Scophthalmidae</taxon>
        <taxon>Scophthalmus</taxon>
    </lineage>
</organism>
<proteinExistence type="predicted"/>